<evidence type="ECO:0000256" key="7">
    <source>
        <dbReference type="ARBA" id="ARBA00023136"/>
    </source>
</evidence>
<evidence type="ECO:0000256" key="3">
    <source>
        <dbReference type="ARBA" id="ARBA00020827"/>
    </source>
</evidence>
<accession>A0A1L9P4S9</accession>
<protein>
    <recommendedName>
        <fullName evidence="3">ER membrane protein complex subunit 6</fullName>
    </recommendedName>
</protein>
<dbReference type="AlphaFoldDB" id="A0A1L9P4S9"/>
<keyword evidence="7 8" id="KW-0472">Membrane</keyword>
<evidence type="ECO:0000256" key="5">
    <source>
        <dbReference type="ARBA" id="ARBA00022824"/>
    </source>
</evidence>
<dbReference type="GO" id="GO:0000045">
    <property type="term" value="P:autophagosome assembly"/>
    <property type="evidence" value="ECO:0007669"/>
    <property type="project" value="TreeGrafter"/>
</dbReference>
<comment type="similarity">
    <text evidence="2">Belongs to the EMC6 family.</text>
</comment>
<evidence type="ECO:0000256" key="2">
    <source>
        <dbReference type="ARBA" id="ARBA00009436"/>
    </source>
</evidence>
<dbReference type="OrthoDB" id="16510at2759"/>
<dbReference type="GO" id="GO:0034975">
    <property type="term" value="P:protein folding in endoplasmic reticulum"/>
    <property type="evidence" value="ECO:0007669"/>
    <property type="project" value="TreeGrafter"/>
</dbReference>
<dbReference type="RefSeq" id="XP_040662271.1">
    <property type="nucleotide sequence ID" value="XM_040814057.1"/>
</dbReference>
<organism evidence="9 10">
    <name type="scientific">Aspergillus versicolor CBS 583.65</name>
    <dbReference type="NCBI Taxonomy" id="1036611"/>
    <lineage>
        <taxon>Eukaryota</taxon>
        <taxon>Fungi</taxon>
        <taxon>Dikarya</taxon>
        <taxon>Ascomycota</taxon>
        <taxon>Pezizomycotina</taxon>
        <taxon>Eurotiomycetes</taxon>
        <taxon>Eurotiomycetidae</taxon>
        <taxon>Eurotiales</taxon>
        <taxon>Aspergillaceae</taxon>
        <taxon>Aspergillus</taxon>
        <taxon>Aspergillus subgen. Nidulantes</taxon>
    </lineage>
</organism>
<keyword evidence="6 8" id="KW-1133">Transmembrane helix</keyword>
<dbReference type="InterPro" id="IPR008504">
    <property type="entry name" value="Emc6"/>
</dbReference>
<sequence>MPPTNQEISLLINPLVPESVQHNNRVLNQLHSLTSFLLGLTAGILALQSATGFIFYFIGTIIVSGLFHLVLLYRSNGKGAGGFYPGSGGEIDGLVVRKDGVVKDAGTGLRKGAWRDVWFGGGVFGEALSGFVLGWAGVGGVLR</sequence>
<evidence type="ECO:0000313" key="10">
    <source>
        <dbReference type="Proteomes" id="UP000184073"/>
    </source>
</evidence>
<reference evidence="10" key="1">
    <citation type="journal article" date="2017" name="Genome Biol.">
        <title>Comparative genomics reveals high biological diversity and specific adaptations in the industrially and medically important fungal genus Aspergillus.</title>
        <authorList>
            <person name="de Vries R.P."/>
            <person name="Riley R."/>
            <person name="Wiebenga A."/>
            <person name="Aguilar-Osorio G."/>
            <person name="Amillis S."/>
            <person name="Uchima C.A."/>
            <person name="Anderluh G."/>
            <person name="Asadollahi M."/>
            <person name="Askin M."/>
            <person name="Barry K."/>
            <person name="Battaglia E."/>
            <person name="Bayram O."/>
            <person name="Benocci T."/>
            <person name="Braus-Stromeyer S.A."/>
            <person name="Caldana C."/>
            <person name="Canovas D."/>
            <person name="Cerqueira G.C."/>
            <person name="Chen F."/>
            <person name="Chen W."/>
            <person name="Choi C."/>
            <person name="Clum A."/>
            <person name="Dos Santos R.A."/>
            <person name="Damasio A.R."/>
            <person name="Diallinas G."/>
            <person name="Emri T."/>
            <person name="Fekete E."/>
            <person name="Flipphi M."/>
            <person name="Freyberg S."/>
            <person name="Gallo A."/>
            <person name="Gournas C."/>
            <person name="Habgood R."/>
            <person name="Hainaut M."/>
            <person name="Harispe M.L."/>
            <person name="Henrissat B."/>
            <person name="Hilden K.S."/>
            <person name="Hope R."/>
            <person name="Hossain A."/>
            <person name="Karabika E."/>
            <person name="Karaffa L."/>
            <person name="Karanyi Z."/>
            <person name="Krasevec N."/>
            <person name="Kuo A."/>
            <person name="Kusch H."/>
            <person name="LaButti K."/>
            <person name="Lagendijk E.L."/>
            <person name="Lapidus A."/>
            <person name="Levasseur A."/>
            <person name="Lindquist E."/>
            <person name="Lipzen A."/>
            <person name="Logrieco A.F."/>
            <person name="MacCabe A."/>
            <person name="Maekelae M.R."/>
            <person name="Malavazi I."/>
            <person name="Melin P."/>
            <person name="Meyer V."/>
            <person name="Mielnichuk N."/>
            <person name="Miskei M."/>
            <person name="Molnar A.P."/>
            <person name="Mule G."/>
            <person name="Ngan C.Y."/>
            <person name="Orejas M."/>
            <person name="Orosz E."/>
            <person name="Ouedraogo J.P."/>
            <person name="Overkamp K.M."/>
            <person name="Park H.-S."/>
            <person name="Perrone G."/>
            <person name="Piumi F."/>
            <person name="Punt P.J."/>
            <person name="Ram A.F."/>
            <person name="Ramon A."/>
            <person name="Rauscher S."/>
            <person name="Record E."/>
            <person name="Riano-Pachon D.M."/>
            <person name="Robert V."/>
            <person name="Roehrig J."/>
            <person name="Ruller R."/>
            <person name="Salamov A."/>
            <person name="Salih N.S."/>
            <person name="Samson R.A."/>
            <person name="Sandor E."/>
            <person name="Sanguinetti M."/>
            <person name="Schuetze T."/>
            <person name="Sepcic K."/>
            <person name="Shelest E."/>
            <person name="Sherlock G."/>
            <person name="Sophianopoulou V."/>
            <person name="Squina F.M."/>
            <person name="Sun H."/>
            <person name="Susca A."/>
            <person name="Todd R.B."/>
            <person name="Tsang A."/>
            <person name="Unkles S.E."/>
            <person name="van de Wiele N."/>
            <person name="van Rossen-Uffink D."/>
            <person name="Oliveira J.V."/>
            <person name="Vesth T.C."/>
            <person name="Visser J."/>
            <person name="Yu J.-H."/>
            <person name="Zhou M."/>
            <person name="Andersen M.R."/>
            <person name="Archer D.B."/>
            <person name="Baker S.E."/>
            <person name="Benoit I."/>
            <person name="Brakhage A.A."/>
            <person name="Braus G.H."/>
            <person name="Fischer R."/>
            <person name="Frisvad J.C."/>
            <person name="Goldman G.H."/>
            <person name="Houbraken J."/>
            <person name="Oakley B."/>
            <person name="Pocsi I."/>
            <person name="Scazzocchio C."/>
            <person name="Seiboth B."/>
            <person name="vanKuyk P.A."/>
            <person name="Wortman J."/>
            <person name="Dyer P.S."/>
            <person name="Grigoriev I.V."/>
        </authorList>
    </citation>
    <scope>NUCLEOTIDE SEQUENCE [LARGE SCALE GENOMIC DNA]</scope>
    <source>
        <strain evidence="10">CBS 583.65</strain>
    </source>
</reference>
<comment type="subcellular location">
    <subcellularLocation>
        <location evidence="1">Endoplasmic reticulum membrane</location>
        <topology evidence="1">Multi-pass membrane protein</topology>
    </subcellularLocation>
</comment>
<dbReference type="GeneID" id="63729568"/>
<name>A0A1L9P4S9_ASPVE</name>
<evidence type="ECO:0000313" key="9">
    <source>
        <dbReference type="EMBL" id="OJI96508.1"/>
    </source>
</evidence>
<evidence type="ECO:0000256" key="6">
    <source>
        <dbReference type="ARBA" id="ARBA00022989"/>
    </source>
</evidence>
<keyword evidence="4 8" id="KW-0812">Transmembrane</keyword>
<dbReference type="InterPro" id="IPR029008">
    <property type="entry name" value="EMC6-like"/>
</dbReference>
<dbReference type="GO" id="GO:0072546">
    <property type="term" value="C:EMC complex"/>
    <property type="evidence" value="ECO:0007669"/>
    <property type="project" value="InterPro"/>
</dbReference>
<keyword evidence="5" id="KW-0256">Endoplasmic reticulum</keyword>
<evidence type="ECO:0000256" key="8">
    <source>
        <dbReference type="SAM" id="Phobius"/>
    </source>
</evidence>
<dbReference type="Pfam" id="PF07019">
    <property type="entry name" value="EMC6"/>
    <property type="match status" value="1"/>
</dbReference>
<proteinExistence type="inferred from homology"/>
<dbReference type="Proteomes" id="UP000184073">
    <property type="component" value="Unassembled WGS sequence"/>
</dbReference>
<feature type="transmembrane region" description="Helical" evidence="8">
    <location>
        <begin position="117"/>
        <end position="138"/>
    </location>
</feature>
<evidence type="ECO:0000256" key="4">
    <source>
        <dbReference type="ARBA" id="ARBA00022692"/>
    </source>
</evidence>
<feature type="transmembrane region" description="Helical" evidence="8">
    <location>
        <begin position="53"/>
        <end position="73"/>
    </location>
</feature>
<dbReference type="STRING" id="1036611.A0A1L9P4S9"/>
<dbReference type="EMBL" id="KV878125">
    <property type="protein sequence ID" value="OJI96508.1"/>
    <property type="molecule type" value="Genomic_DNA"/>
</dbReference>
<gene>
    <name evidence="9" type="ORF">ASPVEDRAFT_48685</name>
</gene>
<dbReference type="PANTHER" id="PTHR20994:SF0">
    <property type="entry name" value="ER MEMBRANE PROTEIN COMPLEX SUBUNIT 6"/>
    <property type="match status" value="1"/>
</dbReference>
<dbReference type="PANTHER" id="PTHR20994">
    <property type="entry name" value="ER MEMBRANE PROTEIN COMPLEX SUBUNIT 6"/>
    <property type="match status" value="1"/>
</dbReference>
<keyword evidence="10" id="KW-1185">Reference proteome</keyword>
<evidence type="ECO:0000256" key="1">
    <source>
        <dbReference type="ARBA" id="ARBA00004477"/>
    </source>
</evidence>
<dbReference type="VEuPathDB" id="FungiDB:ASPVEDRAFT_48685"/>